<dbReference type="Proteomes" id="UP000437736">
    <property type="component" value="Unassembled WGS sequence"/>
</dbReference>
<reference evidence="2 3" key="1">
    <citation type="submission" date="2019-11" db="EMBL/GenBank/DDBJ databases">
        <title>Acidiferrimicrobium australis gen. nov., sp. nov., an acidophilic and obligately heterotrophic, member of the Actinobacteria that catalyses dissimilatory oxido- reduction of iron isolated from metal-rich acidic water in Chile.</title>
        <authorList>
            <person name="Gonzalez D."/>
            <person name="Huber K."/>
            <person name="Hedrich S."/>
            <person name="Rojas-Villalobos C."/>
            <person name="Quatrini R."/>
            <person name="Dinamarca M.A."/>
            <person name="Schwarz A."/>
            <person name="Canales C."/>
            <person name="Nancucheo I."/>
        </authorList>
    </citation>
    <scope>NUCLEOTIDE SEQUENCE [LARGE SCALE GENOMIC DNA]</scope>
    <source>
        <strain evidence="2 3">USS-CCA1</strain>
    </source>
</reference>
<feature type="transmembrane region" description="Helical" evidence="1">
    <location>
        <begin position="44"/>
        <end position="63"/>
    </location>
</feature>
<evidence type="ECO:0000313" key="3">
    <source>
        <dbReference type="Proteomes" id="UP000437736"/>
    </source>
</evidence>
<keyword evidence="3" id="KW-1185">Reference proteome</keyword>
<name>A0ABW9QV19_9ACTN</name>
<evidence type="ECO:0000313" key="2">
    <source>
        <dbReference type="EMBL" id="MST33547.1"/>
    </source>
</evidence>
<accession>A0ABW9QV19</accession>
<keyword evidence="1" id="KW-1133">Transmembrane helix</keyword>
<comment type="caution">
    <text evidence="2">The sequence shown here is derived from an EMBL/GenBank/DDBJ whole genome shotgun (WGS) entry which is preliminary data.</text>
</comment>
<protein>
    <recommendedName>
        <fullName evidence="4">DUF3618 domain-containing protein</fullName>
    </recommendedName>
</protein>
<keyword evidence="1" id="KW-0812">Transmembrane</keyword>
<sequence length="80" mass="8692">MSPKSSGPVHGSGPDGRIEIGDIREKLAELRGEVDETTDTVKPYLTYAAVGGAVLVIALAFLVGRRRGRRTSTWVEIRRV</sequence>
<keyword evidence="1" id="KW-0472">Membrane</keyword>
<evidence type="ECO:0008006" key="4">
    <source>
        <dbReference type="Google" id="ProtNLM"/>
    </source>
</evidence>
<proteinExistence type="predicted"/>
<evidence type="ECO:0000256" key="1">
    <source>
        <dbReference type="SAM" id="Phobius"/>
    </source>
</evidence>
<organism evidence="2 3">
    <name type="scientific">Acidiferrimicrobium australe</name>
    <dbReference type="NCBI Taxonomy" id="2664430"/>
    <lineage>
        <taxon>Bacteria</taxon>
        <taxon>Bacillati</taxon>
        <taxon>Actinomycetota</taxon>
        <taxon>Acidimicrobiia</taxon>
        <taxon>Acidimicrobiales</taxon>
        <taxon>Acidimicrobiaceae</taxon>
        <taxon>Acidiferrimicrobium</taxon>
    </lineage>
</organism>
<dbReference type="EMBL" id="WJHE01000634">
    <property type="protein sequence ID" value="MST33547.1"/>
    <property type="molecule type" value="Genomic_DNA"/>
</dbReference>
<gene>
    <name evidence="2" type="ORF">GHK86_12555</name>
</gene>